<feature type="region of interest" description="Disordered" evidence="1">
    <location>
        <begin position="70"/>
        <end position="99"/>
    </location>
</feature>
<reference evidence="2" key="2">
    <citation type="submission" date="2021-03" db="UniProtKB">
        <authorList>
            <consortium name="EnsemblPlants"/>
        </authorList>
    </citation>
    <scope>IDENTIFICATION</scope>
</reference>
<organism evidence="2 3">
    <name type="scientific">Cannabis sativa</name>
    <name type="common">Hemp</name>
    <name type="synonym">Marijuana</name>
    <dbReference type="NCBI Taxonomy" id="3483"/>
    <lineage>
        <taxon>Eukaryota</taxon>
        <taxon>Viridiplantae</taxon>
        <taxon>Streptophyta</taxon>
        <taxon>Embryophyta</taxon>
        <taxon>Tracheophyta</taxon>
        <taxon>Spermatophyta</taxon>
        <taxon>Magnoliopsida</taxon>
        <taxon>eudicotyledons</taxon>
        <taxon>Gunneridae</taxon>
        <taxon>Pentapetalae</taxon>
        <taxon>rosids</taxon>
        <taxon>fabids</taxon>
        <taxon>Rosales</taxon>
        <taxon>Cannabaceae</taxon>
        <taxon>Cannabis</taxon>
    </lineage>
</organism>
<reference evidence="2" key="1">
    <citation type="submission" date="2018-11" db="EMBL/GenBank/DDBJ databases">
        <authorList>
            <person name="Grassa J C."/>
        </authorList>
    </citation>
    <scope>NUCLEOTIDE SEQUENCE [LARGE SCALE GENOMIC DNA]</scope>
</reference>
<proteinExistence type="predicted"/>
<keyword evidence="3" id="KW-1185">Reference proteome</keyword>
<evidence type="ECO:0000256" key="1">
    <source>
        <dbReference type="SAM" id="MobiDB-lite"/>
    </source>
</evidence>
<sequence>MRFDIIASRTEGPSFGVNGALAVEEVYPGSGHAPDMDEDVPLSRIARVYRRERGPSTSAWLSGGKGKVTIKDLDDSSSEDDDMSSRLRGLAGGPSEEPLGRPRAKVVWTLVLMKMSFLHGNSKGSSSALWEQIKTLDADLLAKGKALADTEALGMFTSAAKEACKPFSVILQYYFSLLDFRGLCNESKFSTMESFSIVPVDGLSGQVTTKPIPSTDFDVEVHRDRLVVSFYHYGIKKQLENIESEFESPSNLQKK</sequence>
<dbReference type="Gramene" id="evm.model.05.955">
    <property type="protein sequence ID" value="cds.evm.model.05.955"/>
    <property type="gene ID" value="evm.TU.05.955"/>
</dbReference>
<evidence type="ECO:0000313" key="3">
    <source>
        <dbReference type="Proteomes" id="UP000596661"/>
    </source>
</evidence>
<dbReference type="EMBL" id="UZAU01000475">
    <property type="status" value="NOT_ANNOTATED_CDS"/>
    <property type="molecule type" value="Genomic_DNA"/>
</dbReference>
<dbReference type="AlphaFoldDB" id="A0A803PSJ9"/>
<accession>A0A803PSJ9</accession>
<name>A0A803PSJ9_CANSA</name>
<evidence type="ECO:0000313" key="2">
    <source>
        <dbReference type="EnsemblPlants" id="cds.evm.model.05.955"/>
    </source>
</evidence>
<protein>
    <submittedName>
        <fullName evidence="2">Uncharacterized protein</fullName>
    </submittedName>
</protein>
<dbReference type="Proteomes" id="UP000596661">
    <property type="component" value="Chromosome 5"/>
</dbReference>
<dbReference type="EnsemblPlants" id="evm.model.05.955">
    <property type="protein sequence ID" value="cds.evm.model.05.955"/>
    <property type="gene ID" value="evm.TU.05.955"/>
</dbReference>